<evidence type="ECO:0000259" key="1">
    <source>
        <dbReference type="Pfam" id="PF01261"/>
    </source>
</evidence>
<dbReference type="Proteomes" id="UP001198151">
    <property type="component" value="Unassembled WGS sequence"/>
</dbReference>
<keyword evidence="2" id="KW-0413">Isomerase</keyword>
<dbReference type="GO" id="GO:0016853">
    <property type="term" value="F:isomerase activity"/>
    <property type="evidence" value="ECO:0007669"/>
    <property type="project" value="UniProtKB-KW"/>
</dbReference>
<name>A0ABS8FZ93_9FIRM</name>
<dbReference type="PANTHER" id="PTHR12110">
    <property type="entry name" value="HYDROXYPYRUVATE ISOMERASE"/>
    <property type="match status" value="1"/>
</dbReference>
<dbReference type="PANTHER" id="PTHR12110:SF21">
    <property type="entry name" value="XYLOSE ISOMERASE-LIKE TIM BARREL DOMAIN-CONTAINING PROTEIN"/>
    <property type="match status" value="1"/>
</dbReference>
<evidence type="ECO:0000313" key="2">
    <source>
        <dbReference type="EMBL" id="MCC2255372.1"/>
    </source>
</evidence>
<organism evidence="2 3">
    <name type="scientific">Ruminococcus turbiniformis</name>
    <dbReference type="NCBI Taxonomy" id="2881258"/>
    <lineage>
        <taxon>Bacteria</taxon>
        <taxon>Bacillati</taxon>
        <taxon>Bacillota</taxon>
        <taxon>Clostridia</taxon>
        <taxon>Eubacteriales</taxon>
        <taxon>Oscillospiraceae</taxon>
        <taxon>Ruminococcus</taxon>
    </lineage>
</organism>
<dbReference type="InterPro" id="IPR050312">
    <property type="entry name" value="IolE/XylAMocC-like"/>
</dbReference>
<accession>A0ABS8FZ93</accession>
<feature type="domain" description="Xylose isomerase-like TIM barrel" evidence="1">
    <location>
        <begin position="25"/>
        <end position="278"/>
    </location>
</feature>
<dbReference type="EMBL" id="JAJEQX010000026">
    <property type="protein sequence ID" value="MCC2255372.1"/>
    <property type="molecule type" value="Genomic_DNA"/>
</dbReference>
<dbReference type="InterPro" id="IPR036237">
    <property type="entry name" value="Xyl_isomerase-like_sf"/>
</dbReference>
<dbReference type="InterPro" id="IPR013022">
    <property type="entry name" value="Xyl_isomerase-like_TIM-brl"/>
</dbReference>
<sequence>MRLSTSTCIYFNRPDGTKAQITDSVERCAKAGYRVLDMNFHDCCVFDTPFKSDNWESWIRGIRKKADELGIEFSQGHSHFYNFCDPAVPNRDELDEYIRRGILAASILGIPWLVIHAATDFDSATPLKSSKEKTMEYLKSVLELAAEHNVGIAIENLWEMNISPKRRYTTTAEEVVDLVDTLSKDFDNVGVCWDVEHSGIMHQDIRKSLKLVGDRLKATHISDYIDIHEDHLLPFSGHINWPEVMQALRDIRYQGDFTYEIHRYTMRLPDELVQSALEHSVKVGNYLLNLSF</sequence>
<dbReference type="Gene3D" id="3.20.20.150">
    <property type="entry name" value="Divalent-metal-dependent TIM barrel enzymes"/>
    <property type="match status" value="1"/>
</dbReference>
<gene>
    <name evidence="2" type="ORF">LKD70_13265</name>
</gene>
<keyword evidence="3" id="KW-1185">Reference proteome</keyword>
<reference evidence="2 3" key="1">
    <citation type="submission" date="2021-10" db="EMBL/GenBank/DDBJ databases">
        <title>Anaerobic single-cell dispensing facilitates the cultivation of human gut bacteria.</title>
        <authorList>
            <person name="Afrizal A."/>
        </authorList>
    </citation>
    <scope>NUCLEOTIDE SEQUENCE [LARGE SCALE GENOMIC DNA]</scope>
    <source>
        <strain evidence="2 3">CLA-AA-H200</strain>
    </source>
</reference>
<dbReference type="SUPFAM" id="SSF51658">
    <property type="entry name" value="Xylose isomerase-like"/>
    <property type="match status" value="1"/>
</dbReference>
<dbReference type="RefSeq" id="WP_227708445.1">
    <property type="nucleotide sequence ID" value="NZ_JAJEQX010000026.1"/>
</dbReference>
<protein>
    <submittedName>
        <fullName evidence="2">Sugar phosphate isomerase/epimerase</fullName>
    </submittedName>
</protein>
<dbReference type="Pfam" id="PF01261">
    <property type="entry name" value="AP_endonuc_2"/>
    <property type="match status" value="1"/>
</dbReference>
<evidence type="ECO:0000313" key="3">
    <source>
        <dbReference type="Proteomes" id="UP001198151"/>
    </source>
</evidence>
<comment type="caution">
    <text evidence="2">The sequence shown here is derived from an EMBL/GenBank/DDBJ whole genome shotgun (WGS) entry which is preliminary data.</text>
</comment>
<proteinExistence type="predicted"/>